<sequence length="114" mass="12735">MTLTFSSYSNEELDDTELPTRRGDEVETLFIDNGNPATSFLNSKSSIDIAMLRQLSIKLNREHYVGLAGLLPYAASLQRLEVKLAPYAIEGPGLTFHGRLYFLFFTRTTALSGE</sequence>
<evidence type="ECO:0000313" key="1">
    <source>
        <dbReference type="EMBL" id="RDB27653.1"/>
    </source>
</evidence>
<protein>
    <submittedName>
        <fullName evidence="1">Uncharacterized protein</fullName>
    </submittedName>
</protein>
<dbReference type="Proteomes" id="UP000076154">
    <property type="component" value="Unassembled WGS sequence"/>
</dbReference>
<reference evidence="1" key="1">
    <citation type="submission" date="2018-04" db="EMBL/GenBank/DDBJ databases">
        <title>Whole genome sequencing of Hypsizygus marmoreus.</title>
        <authorList>
            <person name="Choi I.-G."/>
            <person name="Min B."/>
            <person name="Kim J.-G."/>
            <person name="Kim S."/>
            <person name="Oh Y.-L."/>
            <person name="Kong W.-S."/>
            <person name="Park H."/>
            <person name="Jeong J."/>
            <person name="Song E.-S."/>
        </authorList>
    </citation>
    <scope>NUCLEOTIDE SEQUENCE [LARGE SCALE GENOMIC DNA]</scope>
    <source>
        <strain evidence="1">51987-8</strain>
    </source>
</reference>
<gene>
    <name evidence="1" type="ORF">Hypma_003183</name>
</gene>
<comment type="caution">
    <text evidence="1">The sequence shown here is derived from an EMBL/GenBank/DDBJ whole genome shotgun (WGS) entry which is preliminary data.</text>
</comment>
<dbReference type="OrthoDB" id="2788229at2759"/>
<proteinExistence type="predicted"/>
<evidence type="ECO:0000313" key="2">
    <source>
        <dbReference type="Proteomes" id="UP000076154"/>
    </source>
</evidence>
<dbReference type="AlphaFoldDB" id="A0A369K744"/>
<dbReference type="InParanoid" id="A0A369K744"/>
<keyword evidence="2" id="KW-1185">Reference proteome</keyword>
<organism evidence="1 2">
    <name type="scientific">Hypsizygus marmoreus</name>
    <name type="common">White beech mushroom</name>
    <name type="synonym">Agaricus marmoreus</name>
    <dbReference type="NCBI Taxonomy" id="39966"/>
    <lineage>
        <taxon>Eukaryota</taxon>
        <taxon>Fungi</taxon>
        <taxon>Dikarya</taxon>
        <taxon>Basidiomycota</taxon>
        <taxon>Agaricomycotina</taxon>
        <taxon>Agaricomycetes</taxon>
        <taxon>Agaricomycetidae</taxon>
        <taxon>Agaricales</taxon>
        <taxon>Tricholomatineae</taxon>
        <taxon>Lyophyllaceae</taxon>
        <taxon>Hypsizygus</taxon>
    </lineage>
</organism>
<accession>A0A369K744</accession>
<dbReference type="EMBL" id="LUEZ02000014">
    <property type="protein sequence ID" value="RDB27653.1"/>
    <property type="molecule type" value="Genomic_DNA"/>
</dbReference>
<name>A0A369K744_HYPMA</name>